<proteinExistence type="predicted"/>
<dbReference type="EMBL" id="VBSN01000076">
    <property type="protein sequence ID" value="KAA6430438.1"/>
    <property type="molecule type" value="Genomic_DNA"/>
</dbReference>
<accession>A0A5M8Q5R2</accession>
<protein>
    <submittedName>
        <fullName evidence="1">Uncharacterized protein</fullName>
    </submittedName>
</protein>
<dbReference type="RefSeq" id="WP_138281821.1">
    <property type="nucleotide sequence ID" value="NZ_VBSN01000076.1"/>
</dbReference>
<dbReference type="AlphaFoldDB" id="A0A5M8Q5R2"/>
<comment type="caution">
    <text evidence="1">The sequence shown here is derived from an EMBL/GenBank/DDBJ whole genome shotgun (WGS) entry which is preliminary data.</text>
</comment>
<evidence type="ECO:0000313" key="2">
    <source>
        <dbReference type="Proteomes" id="UP000323994"/>
    </source>
</evidence>
<dbReference type="OrthoDB" id="963412at2"/>
<gene>
    <name evidence="1" type="ORF">FEM33_25915</name>
</gene>
<organism evidence="1 2">
    <name type="scientific">Dyadobacter flavalbus</name>
    <dbReference type="NCBI Taxonomy" id="2579942"/>
    <lineage>
        <taxon>Bacteria</taxon>
        <taxon>Pseudomonadati</taxon>
        <taxon>Bacteroidota</taxon>
        <taxon>Cytophagia</taxon>
        <taxon>Cytophagales</taxon>
        <taxon>Spirosomataceae</taxon>
        <taxon>Dyadobacter</taxon>
    </lineage>
</organism>
<name>A0A5M8Q5R2_9BACT</name>
<keyword evidence="2" id="KW-1185">Reference proteome</keyword>
<dbReference type="Proteomes" id="UP000323994">
    <property type="component" value="Unassembled WGS sequence"/>
</dbReference>
<sequence length="76" mass="8598">MKTFHVKAINESDNNLAEQILVALKNKGIIDFWEINPANNTEPAKPATEEQVQEIIDEAELGPFYTEKEAKDILDL</sequence>
<reference evidence="1 2" key="1">
    <citation type="submission" date="2019-05" db="EMBL/GenBank/DDBJ databases">
        <authorList>
            <person name="Qu J.-H."/>
        </authorList>
    </citation>
    <scope>NUCLEOTIDE SEQUENCE [LARGE SCALE GENOMIC DNA]</scope>
    <source>
        <strain evidence="1 2">NS28</strain>
    </source>
</reference>
<evidence type="ECO:0000313" key="1">
    <source>
        <dbReference type="EMBL" id="KAA6430438.1"/>
    </source>
</evidence>